<dbReference type="RefSeq" id="WP_007117494.1">
    <property type="nucleotide sequence ID" value="NZ_ABID01000001.1"/>
</dbReference>
<dbReference type="Proteomes" id="UP000003257">
    <property type="component" value="Unassembled WGS sequence"/>
</dbReference>
<evidence type="ECO:0008006" key="3">
    <source>
        <dbReference type="Google" id="ProtNLM"/>
    </source>
</evidence>
<name>A0ABM9X7G8_9RHOB</name>
<dbReference type="Gene3D" id="1.10.1660.10">
    <property type="match status" value="1"/>
</dbReference>
<keyword evidence="2" id="KW-1185">Reference proteome</keyword>
<protein>
    <recommendedName>
        <fullName evidence="3">Chaperone modulatory protein CbpM</fullName>
    </recommendedName>
</protein>
<reference evidence="1 2" key="1">
    <citation type="submission" date="2007-11" db="EMBL/GenBank/DDBJ databases">
        <authorList>
            <person name="Wagner-Dobler I."/>
            <person name="Ferriera S."/>
            <person name="Johnson J."/>
            <person name="Kravitz S."/>
            <person name="Beeson K."/>
            <person name="Sutton G."/>
            <person name="Rogers Y.-H."/>
            <person name="Friedman R."/>
            <person name="Frazier M."/>
            <person name="Venter J.C."/>
        </authorList>
    </citation>
    <scope>NUCLEOTIDE SEQUENCE [LARGE SCALE GENOMIC DNA]</scope>
    <source>
        <strain evidence="1 2">HEL-45</strain>
    </source>
</reference>
<gene>
    <name evidence="1" type="ORF">OIHEL45_01400</name>
</gene>
<evidence type="ECO:0000313" key="1">
    <source>
        <dbReference type="EMBL" id="EDQ05424.1"/>
    </source>
</evidence>
<proteinExistence type="predicted"/>
<dbReference type="EMBL" id="ABID01000001">
    <property type="protein sequence ID" value="EDQ05424.1"/>
    <property type="molecule type" value="Genomic_DNA"/>
</dbReference>
<sequence length="109" mass="12582">MTNRYSEDEVIMTVTRLTRAQLDRYIDAQLVRPLRAEEGVFFSKVDIARLELVCDLSEDLDLDEIAVGIVLSLIDQLHEARRDLTQLADVIETLPKDLRRRIDTALRQS</sequence>
<organism evidence="1 2">
    <name type="scientific">Sulfitobacter indolifex HEL-45</name>
    <dbReference type="NCBI Taxonomy" id="391624"/>
    <lineage>
        <taxon>Bacteria</taxon>
        <taxon>Pseudomonadati</taxon>
        <taxon>Pseudomonadota</taxon>
        <taxon>Alphaproteobacteria</taxon>
        <taxon>Rhodobacterales</taxon>
        <taxon>Roseobacteraceae</taxon>
        <taxon>Sulfitobacter</taxon>
    </lineage>
</organism>
<comment type="caution">
    <text evidence="1">The sequence shown here is derived from an EMBL/GenBank/DDBJ whole genome shotgun (WGS) entry which is preliminary data.</text>
</comment>
<accession>A0ABM9X7G8</accession>
<evidence type="ECO:0000313" key="2">
    <source>
        <dbReference type="Proteomes" id="UP000003257"/>
    </source>
</evidence>